<dbReference type="FunFam" id="2.40.160.10:FF:000008">
    <property type="entry name" value="OprD family porin"/>
    <property type="match status" value="1"/>
</dbReference>
<dbReference type="GO" id="GO:0016020">
    <property type="term" value="C:membrane"/>
    <property type="evidence" value="ECO:0007669"/>
    <property type="project" value="InterPro"/>
</dbReference>
<proteinExistence type="inferred from homology"/>
<dbReference type="InterPro" id="IPR023614">
    <property type="entry name" value="Porin_dom_sf"/>
</dbReference>
<feature type="signal peptide" evidence="4">
    <location>
        <begin position="1"/>
        <end position="23"/>
    </location>
</feature>
<reference evidence="5" key="1">
    <citation type="submission" date="2022-07" db="EMBL/GenBank/DDBJ databases">
        <title>Multi-strain Analysis of Pseudomonas putida Reveals Metabolic and Genetic Diversity.</title>
        <authorList>
            <person name="Monk J.M."/>
        </authorList>
    </citation>
    <scope>NUCLEOTIDE SEQUENCE</scope>
    <source>
        <strain evidence="5">17633</strain>
    </source>
</reference>
<comment type="similarity">
    <text evidence="1">Belongs to the outer membrane porin (Opr) (TC 1.B.25) family.</text>
</comment>
<comment type="caution">
    <text evidence="5">The sequence shown here is derived from an EMBL/GenBank/DDBJ whole genome shotgun (WGS) entry which is preliminary data.</text>
</comment>
<evidence type="ECO:0000313" key="6">
    <source>
        <dbReference type="Proteomes" id="UP001150728"/>
    </source>
</evidence>
<dbReference type="RefSeq" id="WP_137164650.1">
    <property type="nucleotide sequence ID" value="NZ_JANIAM010000024.1"/>
</dbReference>
<dbReference type="GO" id="GO:0015288">
    <property type="term" value="F:porin activity"/>
    <property type="evidence" value="ECO:0007669"/>
    <property type="project" value="TreeGrafter"/>
</dbReference>
<gene>
    <name evidence="5" type="ORF">NP554_23625</name>
</gene>
<dbReference type="PANTHER" id="PTHR34596">
    <property type="entry name" value="CHITOPORIN"/>
    <property type="match status" value="1"/>
</dbReference>
<accession>A0A9X4DDK8</accession>
<dbReference type="EMBL" id="JANIAM010000024">
    <property type="protein sequence ID" value="MDD2114779.1"/>
    <property type="molecule type" value="Genomic_DNA"/>
</dbReference>
<dbReference type="Gene3D" id="2.40.160.10">
    <property type="entry name" value="Porin"/>
    <property type="match status" value="1"/>
</dbReference>
<keyword evidence="2" id="KW-0813">Transport</keyword>
<dbReference type="Proteomes" id="UP001150728">
    <property type="component" value="Unassembled WGS sequence"/>
</dbReference>
<evidence type="ECO:0000256" key="2">
    <source>
        <dbReference type="ARBA" id="ARBA00022448"/>
    </source>
</evidence>
<sequence length="413" mass="45321">MTPLKRLAGILITGSALPGLAHADFFADSKASLDLRNFYFNRDFRNGPPTSQRDKAEEWAQGFMFRFESGYTPGTIGVGLDALGMLGVKLDGGDGTGGTGLLPADLGSAHGRGSQDEYSKLGLTAKARVGKSVARIGTLAFRSPVVSNNDTRLLPGTFRGAMVTSQDVDNLTLQGGKIDRIKFNSSSDFVEMSANRIGGTSDSFVFAGGDYRLTQQLTTSLHYGNLEDIYKQYYGGLQYLLPLADKRSLKLDLRYARSTEDGNFRDLDNKALGAMVTYAVAGHAFGAAYQRMDGDDPFPYIANSDPYLVNFVQINDFGNTQERSWQLRYDYDFASLGIPGLTFMTRYISGDNVLVGSSNSGKEWERNMDIGYVIQSGPLRNVGIKWRNATVRSNFGNDLDENRLILSYSLALW</sequence>
<protein>
    <submittedName>
        <fullName evidence="5">OprD family porin</fullName>
    </submittedName>
</protein>
<dbReference type="PANTHER" id="PTHR34596:SF2">
    <property type="entry name" value="CHITOPORIN"/>
    <property type="match status" value="1"/>
</dbReference>
<dbReference type="Pfam" id="PF03573">
    <property type="entry name" value="OprD"/>
    <property type="match status" value="1"/>
</dbReference>
<dbReference type="AlphaFoldDB" id="A0A9X4DDK8"/>
<keyword evidence="3 4" id="KW-0732">Signal</keyword>
<name>A0A9X4DDK8_9PSED</name>
<organism evidence="5 6">
    <name type="scientific">Pseudomonas asiatica</name>
    <dbReference type="NCBI Taxonomy" id="2219225"/>
    <lineage>
        <taxon>Bacteria</taxon>
        <taxon>Pseudomonadati</taxon>
        <taxon>Pseudomonadota</taxon>
        <taxon>Gammaproteobacteria</taxon>
        <taxon>Pseudomonadales</taxon>
        <taxon>Pseudomonadaceae</taxon>
        <taxon>Pseudomonas</taxon>
    </lineage>
</organism>
<evidence type="ECO:0000313" key="5">
    <source>
        <dbReference type="EMBL" id="MDD2114779.1"/>
    </source>
</evidence>
<evidence type="ECO:0000256" key="3">
    <source>
        <dbReference type="ARBA" id="ARBA00022729"/>
    </source>
</evidence>
<dbReference type="InterPro" id="IPR005318">
    <property type="entry name" value="OM_porin_bac"/>
</dbReference>
<evidence type="ECO:0000256" key="4">
    <source>
        <dbReference type="SAM" id="SignalP"/>
    </source>
</evidence>
<evidence type="ECO:0000256" key="1">
    <source>
        <dbReference type="ARBA" id="ARBA00009075"/>
    </source>
</evidence>
<feature type="chain" id="PRO_5040893386" evidence="4">
    <location>
        <begin position="24"/>
        <end position="413"/>
    </location>
</feature>